<comment type="subcellular location">
    <subcellularLocation>
        <location evidence="1">Cell membrane</location>
        <topology evidence="1">Multi-pass membrane protein</topology>
    </subcellularLocation>
</comment>
<evidence type="ECO:0000256" key="6">
    <source>
        <dbReference type="ARBA" id="ARBA00022989"/>
    </source>
</evidence>
<organism evidence="11 12">
    <name type="scientific">Anaerosalibacter massiliensis</name>
    <dbReference type="NCBI Taxonomy" id="1347392"/>
    <lineage>
        <taxon>Bacteria</taxon>
        <taxon>Bacillati</taxon>
        <taxon>Bacillota</taxon>
        <taxon>Tissierellia</taxon>
        <taxon>Tissierellales</taxon>
        <taxon>Sporanaerobacteraceae</taxon>
        <taxon>Anaerosalibacter</taxon>
    </lineage>
</organism>
<dbReference type="InterPro" id="IPR003352">
    <property type="entry name" value="PTS_EIIC"/>
</dbReference>
<keyword evidence="3 8" id="KW-1003">Cell membrane</keyword>
<feature type="transmembrane region" description="Helical" evidence="9">
    <location>
        <begin position="32"/>
        <end position="53"/>
    </location>
</feature>
<evidence type="ECO:0000313" key="11">
    <source>
        <dbReference type="EMBL" id="MCR2044738.1"/>
    </source>
</evidence>
<keyword evidence="2 8" id="KW-0813">Transport</keyword>
<feature type="transmembrane region" description="Helical" evidence="9">
    <location>
        <begin position="282"/>
        <end position="301"/>
    </location>
</feature>
<dbReference type="GO" id="GO:0005886">
    <property type="term" value="C:plasma membrane"/>
    <property type="evidence" value="ECO:0007669"/>
    <property type="project" value="UniProtKB-SubCell"/>
</dbReference>
<proteinExistence type="predicted"/>
<dbReference type="GO" id="GO:1901264">
    <property type="term" value="P:carbohydrate derivative transport"/>
    <property type="evidence" value="ECO:0007669"/>
    <property type="project" value="TreeGrafter"/>
</dbReference>
<evidence type="ECO:0000256" key="1">
    <source>
        <dbReference type="ARBA" id="ARBA00004651"/>
    </source>
</evidence>
<dbReference type="PANTHER" id="PTHR33989">
    <property type="match status" value="1"/>
</dbReference>
<dbReference type="PROSITE" id="PS51105">
    <property type="entry name" value="PTS_EIIC_TYPE_3"/>
    <property type="match status" value="1"/>
</dbReference>
<accession>A0A9X2MJM7</accession>
<protein>
    <recommendedName>
        <fullName evidence="8">Permease IIC component</fullName>
    </recommendedName>
</protein>
<dbReference type="AlphaFoldDB" id="A0A9X2MJM7"/>
<keyword evidence="4 8" id="KW-0762">Sugar transport</keyword>
<dbReference type="PIRSF" id="PIRSF006351">
    <property type="entry name" value="PTS_EIIC-Cellobiose"/>
    <property type="match status" value="1"/>
</dbReference>
<evidence type="ECO:0000313" key="12">
    <source>
        <dbReference type="Proteomes" id="UP001142078"/>
    </source>
</evidence>
<feature type="domain" description="PTS EIIC type-3" evidence="10">
    <location>
        <begin position="8"/>
        <end position="406"/>
    </location>
</feature>
<feature type="transmembrane region" description="Helical" evidence="9">
    <location>
        <begin position="388"/>
        <end position="406"/>
    </location>
</feature>
<gene>
    <name evidence="11" type="ORF">NSA23_11535</name>
</gene>
<feature type="transmembrane region" description="Helical" evidence="9">
    <location>
        <begin position="136"/>
        <end position="158"/>
    </location>
</feature>
<dbReference type="EMBL" id="JANJZL010000008">
    <property type="protein sequence ID" value="MCR2044738.1"/>
    <property type="molecule type" value="Genomic_DNA"/>
</dbReference>
<evidence type="ECO:0000259" key="10">
    <source>
        <dbReference type="PROSITE" id="PS51105"/>
    </source>
</evidence>
<evidence type="ECO:0000256" key="3">
    <source>
        <dbReference type="ARBA" id="ARBA00022475"/>
    </source>
</evidence>
<feature type="transmembrane region" description="Helical" evidence="9">
    <location>
        <begin position="98"/>
        <end position="116"/>
    </location>
</feature>
<sequence>MEKFMKWIEEKLMPPMATLAEQRHLRAIRDGIISTLSLIIVGSFFLVIVNLPIKSWEAFIEPRLGDIVLPFRITVGLMALYASYGMGYSLAKSYDLDGISGGVLSMAAFLMTNIPLNVVDKATNTELGWIIPMEYLGGAGMFTAILTMILAVEILRFCKTKNITIRMPEQVPASVARSFEALIPASVIIIIIWAIRVMLGFDINNALMKLFSPLVKIAGNTYIGILIPTLLITLLWAAGVHGVSVIGSLLRPIWLVLLEENMQIVANGGVAPNIGTEGFYDLFMWIGGSGGTLALCVLFLLSKSAYLKQVGKFSLVPGLFNINEPIIFGAPIILNPILAIPFIVGPAITATTTYIAMKLNLVSKVSVMAPWTLPSPIKAVIATNDWRAAVLAILNFLILLAVYYPFFKAYEKKLLEEEQQKEVA</sequence>
<dbReference type="PANTHER" id="PTHR33989:SF11">
    <property type="entry name" value="LICHENAN PERMEASE IIC COMPONENT"/>
    <property type="match status" value="1"/>
</dbReference>
<dbReference type="Pfam" id="PF02378">
    <property type="entry name" value="PTS_EIIC"/>
    <property type="match status" value="1"/>
</dbReference>
<dbReference type="RefSeq" id="WP_042678709.1">
    <property type="nucleotide sequence ID" value="NZ_CABKTM010000007.1"/>
</dbReference>
<evidence type="ECO:0000256" key="9">
    <source>
        <dbReference type="SAM" id="Phobius"/>
    </source>
</evidence>
<evidence type="ECO:0000256" key="4">
    <source>
        <dbReference type="ARBA" id="ARBA00022597"/>
    </source>
</evidence>
<dbReference type="Proteomes" id="UP001142078">
    <property type="component" value="Unassembled WGS sequence"/>
</dbReference>
<name>A0A9X2MJM7_9FIRM</name>
<keyword evidence="7 8" id="KW-0472">Membrane</keyword>
<dbReference type="GO" id="GO:0008982">
    <property type="term" value="F:protein-N(PI)-phosphohistidine-sugar phosphotransferase activity"/>
    <property type="evidence" value="ECO:0007669"/>
    <property type="project" value="UniProtKB-UniRule"/>
</dbReference>
<evidence type="ECO:0000256" key="7">
    <source>
        <dbReference type="ARBA" id="ARBA00023136"/>
    </source>
</evidence>
<dbReference type="NCBIfam" id="TIGR00410">
    <property type="entry name" value="lacE"/>
    <property type="match status" value="1"/>
</dbReference>
<feature type="transmembrane region" description="Helical" evidence="9">
    <location>
        <begin position="221"/>
        <end position="240"/>
    </location>
</feature>
<feature type="transmembrane region" description="Helical" evidence="9">
    <location>
        <begin position="73"/>
        <end position="91"/>
    </location>
</feature>
<feature type="transmembrane region" description="Helical" evidence="9">
    <location>
        <begin position="179"/>
        <end position="201"/>
    </location>
</feature>
<dbReference type="OrthoDB" id="1641940at2"/>
<comment type="function">
    <text evidence="8">The phosphoenolpyruvate-dependent sugar phosphotransferase system (PTS), a major carbohydrate active -transport system, catalyzes the phosphorylation of incoming sugar substrates concomitant with their translocation across the cell membrane.</text>
</comment>
<reference evidence="11" key="1">
    <citation type="submission" date="2022-07" db="EMBL/GenBank/DDBJ databases">
        <title>Enhanced cultured diversity of the mouse gut microbiota enables custom-made synthetic communities.</title>
        <authorList>
            <person name="Afrizal A."/>
        </authorList>
    </citation>
    <scope>NUCLEOTIDE SEQUENCE</scope>
    <source>
        <strain evidence="11">DSM 29482</strain>
    </source>
</reference>
<dbReference type="InterPro" id="IPR004501">
    <property type="entry name" value="PTS_EIIC_3"/>
</dbReference>
<keyword evidence="12" id="KW-1185">Reference proteome</keyword>
<keyword evidence="6 9" id="KW-1133">Transmembrane helix</keyword>
<dbReference type="GO" id="GO:0009401">
    <property type="term" value="P:phosphoenolpyruvate-dependent sugar phosphotransferase system"/>
    <property type="evidence" value="ECO:0007669"/>
    <property type="project" value="InterPro"/>
</dbReference>
<evidence type="ECO:0000256" key="2">
    <source>
        <dbReference type="ARBA" id="ARBA00022448"/>
    </source>
</evidence>
<evidence type="ECO:0000256" key="5">
    <source>
        <dbReference type="ARBA" id="ARBA00022692"/>
    </source>
</evidence>
<dbReference type="InterPro" id="IPR004796">
    <property type="entry name" value="PTS_IIC_cello"/>
</dbReference>
<comment type="caution">
    <text evidence="11">The sequence shown here is derived from an EMBL/GenBank/DDBJ whole genome shotgun (WGS) entry which is preliminary data.</text>
</comment>
<dbReference type="InterPro" id="IPR051088">
    <property type="entry name" value="PTS_Sugar-EIIC/EIIB"/>
</dbReference>
<keyword evidence="5 9" id="KW-0812">Transmembrane</keyword>
<evidence type="ECO:0000256" key="8">
    <source>
        <dbReference type="PIRNR" id="PIRNR006351"/>
    </source>
</evidence>